<dbReference type="EMBL" id="JARJLG010000082">
    <property type="protein sequence ID" value="KAJ7750409.1"/>
    <property type="molecule type" value="Genomic_DNA"/>
</dbReference>
<accession>A0AAD7N8I3</accession>
<gene>
    <name evidence="1" type="ORF">DFH07DRAFT_546282</name>
</gene>
<proteinExistence type="predicted"/>
<protein>
    <submittedName>
        <fullName evidence="1">Uncharacterized protein</fullName>
    </submittedName>
</protein>
<dbReference type="Proteomes" id="UP001215280">
    <property type="component" value="Unassembled WGS sequence"/>
</dbReference>
<evidence type="ECO:0000313" key="2">
    <source>
        <dbReference type="Proteomes" id="UP001215280"/>
    </source>
</evidence>
<sequence length="304" mass="35096">MDIEPIFPPELEREIFETTAILHPKTIPTLLRVAHRILIWVEPLLYRVILSDESMDALRRAMHVKPASFFAASVRHLAFPGRRISSELPAEEIRALLQLCTNIVSLALNMDTPGLLPIMQEMKIRRWVGWLVFFFEGNSDAVDLSHPAFRTVTHLHTFDDLRDDAEVPRLVLERCTRLQVLLVFWDIPEPARQMAANPPVTDVRFVVCIHGGVYRKDWEVGARGGTDMWTAADTFVARKRRREIDTSCYLLEHLVDYPRPSQRGSLRWSHRSRRQTAWCALFHSKFTGQSCLCLVPDFRESLSL</sequence>
<dbReference type="AlphaFoldDB" id="A0AAD7N8I3"/>
<comment type="caution">
    <text evidence="1">The sequence shown here is derived from an EMBL/GenBank/DDBJ whole genome shotgun (WGS) entry which is preliminary data.</text>
</comment>
<reference evidence="1" key="1">
    <citation type="submission" date="2023-03" db="EMBL/GenBank/DDBJ databases">
        <title>Massive genome expansion in bonnet fungi (Mycena s.s.) driven by repeated elements and novel gene families across ecological guilds.</title>
        <authorList>
            <consortium name="Lawrence Berkeley National Laboratory"/>
            <person name="Harder C.B."/>
            <person name="Miyauchi S."/>
            <person name="Viragh M."/>
            <person name="Kuo A."/>
            <person name="Thoen E."/>
            <person name="Andreopoulos B."/>
            <person name="Lu D."/>
            <person name="Skrede I."/>
            <person name="Drula E."/>
            <person name="Henrissat B."/>
            <person name="Morin E."/>
            <person name="Kohler A."/>
            <person name="Barry K."/>
            <person name="LaButti K."/>
            <person name="Morin E."/>
            <person name="Salamov A."/>
            <person name="Lipzen A."/>
            <person name="Mereny Z."/>
            <person name="Hegedus B."/>
            <person name="Baldrian P."/>
            <person name="Stursova M."/>
            <person name="Weitz H."/>
            <person name="Taylor A."/>
            <person name="Grigoriev I.V."/>
            <person name="Nagy L.G."/>
            <person name="Martin F."/>
            <person name="Kauserud H."/>
        </authorList>
    </citation>
    <scope>NUCLEOTIDE SEQUENCE</scope>
    <source>
        <strain evidence="1">CBHHK188m</strain>
    </source>
</reference>
<evidence type="ECO:0000313" key="1">
    <source>
        <dbReference type="EMBL" id="KAJ7750409.1"/>
    </source>
</evidence>
<name>A0AAD7N8I3_9AGAR</name>
<organism evidence="1 2">
    <name type="scientific">Mycena maculata</name>
    <dbReference type="NCBI Taxonomy" id="230809"/>
    <lineage>
        <taxon>Eukaryota</taxon>
        <taxon>Fungi</taxon>
        <taxon>Dikarya</taxon>
        <taxon>Basidiomycota</taxon>
        <taxon>Agaricomycotina</taxon>
        <taxon>Agaricomycetes</taxon>
        <taxon>Agaricomycetidae</taxon>
        <taxon>Agaricales</taxon>
        <taxon>Marasmiineae</taxon>
        <taxon>Mycenaceae</taxon>
        <taxon>Mycena</taxon>
    </lineage>
</organism>
<keyword evidence="2" id="KW-1185">Reference proteome</keyword>